<evidence type="ECO:0000313" key="2">
    <source>
        <dbReference type="Proteomes" id="UP000267027"/>
    </source>
</evidence>
<organism evidence="3">
    <name type="scientific">Angiostrongylus costaricensis</name>
    <name type="common">Nematode worm</name>
    <dbReference type="NCBI Taxonomy" id="334426"/>
    <lineage>
        <taxon>Eukaryota</taxon>
        <taxon>Metazoa</taxon>
        <taxon>Ecdysozoa</taxon>
        <taxon>Nematoda</taxon>
        <taxon>Chromadorea</taxon>
        <taxon>Rhabditida</taxon>
        <taxon>Rhabditina</taxon>
        <taxon>Rhabditomorpha</taxon>
        <taxon>Strongyloidea</taxon>
        <taxon>Metastrongylidae</taxon>
        <taxon>Angiostrongylus</taxon>
    </lineage>
</organism>
<protein>
    <submittedName>
        <fullName evidence="3">Amino_oxidase domain-containing protein</fullName>
    </submittedName>
</protein>
<sequence>MDGICYYNVTAKVLNCFCAGDLCNNGTGQKEILALHLARGILKLAKKFLICYLSRGEPNRVIEKPGTHEKRLLKQPFAQNNTLS</sequence>
<dbReference type="AlphaFoldDB" id="A0A0R3Q030"/>
<dbReference type="WBParaSite" id="ACOC_0001223501-mRNA-1">
    <property type="protein sequence ID" value="ACOC_0001223501-mRNA-1"/>
    <property type="gene ID" value="ACOC_0001223501"/>
</dbReference>
<reference evidence="3" key="1">
    <citation type="submission" date="2017-02" db="UniProtKB">
        <authorList>
            <consortium name="WormBaseParasite"/>
        </authorList>
    </citation>
    <scope>IDENTIFICATION</scope>
</reference>
<keyword evidence="2" id="KW-1185">Reference proteome</keyword>
<dbReference type="EMBL" id="UYYA01004947">
    <property type="protein sequence ID" value="VDM63821.1"/>
    <property type="molecule type" value="Genomic_DNA"/>
</dbReference>
<evidence type="ECO:0000313" key="3">
    <source>
        <dbReference type="WBParaSite" id="ACOC_0001223501-mRNA-1"/>
    </source>
</evidence>
<gene>
    <name evidence="1" type="ORF">ACOC_LOCUS12236</name>
</gene>
<name>A0A0R3Q030_ANGCS</name>
<reference evidence="1 2" key="2">
    <citation type="submission" date="2018-11" db="EMBL/GenBank/DDBJ databases">
        <authorList>
            <consortium name="Pathogen Informatics"/>
        </authorList>
    </citation>
    <scope>NUCLEOTIDE SEQUENCE [LARGE SCALE GENOMIC DNA]</scope>
    <source>
        <strain evidence="1 2">Costa Rica</strain>
    </source>
</reference>
<dbReference type="Proteomes" id="UP000267027">
    <property type="component" value="Unassembled WGS sequence"/>
</dbReference>
<accession>A0A0R3Q030</accession>
<proteinExistence type="predicted"/>
<evidence type="ECO:0000313" key="1">
    <source>
        <dbReference type="EMBL" id="VDM63821.1"/>
    </source>
</evidence>